<feature type="compositionally biased region" description="Pro residues" evidence="1">
    <location>
        <begin position="222"/>
        <end position="252"/>
    </location>
</feature>
<keyword evidence="5" id="KW-1185">Reference proteome</keyword>
<evidence type="ECO:0000256" key="1">
    <source>
        <dbReference type="SAM" id="MobiDB-lite"/>
    </source>
</evidence>
<feature type="domain" description="SH3b" evidence="3">
    <location>
        <begin position="257"/>
        <end position="319"/>
    </location>
</feature>
<dbReference type="RefSeq" id="WP_028527319.1">
    <property type="nucleotide sequence ID" value="NZ_CABLBR010000001.1"/>
</dbReference>
<accession>A0ABY5VF85</accession>
<gene>
    <name evidence="4" type="ORF">NQ502_16390</name>
</gene>
<dbReference type="SMART" id="SM00287">
    <property type="entry name" value="SH3b"/>
    <property type="match status" value="1"/>
</dbReference>
<dbReference type="PANTHER" id="PTHR34408:SF1">
    <property type="entry name" value="GLYCOSYL HYDROLASE FAMILY 19 DOMAIN-CONTAINING PROTEIN HI_1415"/>
    <property type="match status" value="1"/>
</dbReference>
<feature type="compositionally biased region" description="Low complexity" evidence="1">
    <location>
        <begin position="209"/>
        <end position="221"/>
    </location>
</feature>
<name>A0ABY5VF85_9FIRM</name>
<protein>
    <submittedName>
        <fullName evidence="4">SH3 domain-containing protein</fullName>
    </submittedName>
</protein>
<reference evidence="4" key="1">
    <citation type="journal article" date="2022" name="Cell">
        <title>Design, construction, and in vivo augmentation of a complex gut microbiome.</title>
        <authorList>
            <person name="Cheng A.G."/>
            <person name="Ho P.Y."/>
            <person name="Aranda-Diaz A."/>
            <person name="Jain S."/>
            <person name="Yu F.B."/>
            <person name="Meng X."/>
            <person name="Wang M."/>
            <person name="Iakiviak M."/>
            <person name="Nagashima K."/>
            <person name="Zhao A."/>
            <person name="Murugkar P."/>
            <person name="Patil A."/>
            <person name="Atabakhsh K."/>
            <person name="Weakley A."/>
            <person name="Yan J."/>
            <person name="Brumbaugh A.R."/>
            <person name="Higginbottom S."/>
            <person name="Dimas A."/>
            <person name="Shiver A.L."/>
            <person name="Deutschbauer A."/>
            <person name="Neff N."/>
            <person name="Sonnenburg J.L."/>
            <person name="Huang K.C."/>
            <person name="Fischbach M.A."/>
        </authorList>
    </citation>
    <scope>NUCLEOTIDE SEQUENCE</scope>
    <source>
        <strain evidence="4">DSM 19829</strain>
    </source>
</reference>
<dbReference type="Gene3D" id="2.30.30.40">
    <property type="entry name" value="SH3 Domains"/>
    <property type="match status" value="1"/>
</dbReference>
<evidence type="ECO:0000313" key="4">
    <source>
        <dbReference type="EMBL" id="UWP58931.1"/>
    </source>
</evidence>
<dbReference type="InterPro" id="IPR003646">
    <property type="entry name" value="SH3-like_bac-type"/>
</dbReference>
<feature type="chain" id="PRO_5047115582" evidence="2">
    <location>
        <begin position="20"/>
        <end position="319"/>
    </location>
</feature>
<dbReference type="PROSITE" id="PS51257">
    <property type="entry name" value="PROKAR_LIPOPROTEIN"/>
    <property type="match status" value="1"/>
</dbReference>
<dbReference type="Pfam" id="PF08239">
    <property type="entry name" value="SH3_3"/>
    <property type="match status" value="1"/>
</dbReference>
<organism evidence="4 5">
    <name type="scientific">Ruminococcus gauvreauii</name>
    <dbReference type="NCBI Taxonomy" id="438033"/>
    <lineage>
        <taxon>Bacteria</taxon>
        <taxon>Bacillati</taxon>
        <taxon>Bacillota</taxon>
        <taxon>Clostridia</taxon>
        <taxon>Eubacteriales</taxon>
        <taxon>Oscillospiraceae</taxon>
        <taxon>Ruminococcus</taxon>
    </lineage>
</organism>
<feature type="signal peptide" evidence="2">
    <location>
        <begin position="1"/>
        <end position="19"/>
    </location>
</feature>
<dbReference type="PANTHER" id="PTHR34408">
    <property type="entry name" value="FAMILY PROTEIN, PUTATIVE-RELATED"/>
    <property type="match status" value="1"/>
</dbReference>
<dbReference type="Proteomes" id="UP001060164">
    <property type="component" value="Chromosome"/>
</dbReference>
<feature type="region of interest" description="Disordered" evidence="1">
    <location>
        <begin position="188"/>
        <end position="282"/>
    </location>
</feature>
<evidence type="ECO:0000313" key="5">
    <source>
        <dbReference type="Proteomes" id="UP001060164"/>
    </source>
</evidence>
<keyword evidence="2" id="KW-0732">Signal</keyword>
<proteinExistence type="predicted"/>
<dbReference type="EMBL" id="CP102290">
    <property type="protein sequence ID" value="UWP58931.1"/>
    <property type="molecule type" value="Genomic_DNA"/>
</dbReference>
<dbReference type="InterPro" id="IPR052354">
    <property type="entry name" value="Cell_Wall_Dynamics_Protein"/>
</dbReference>
<dbReference type="PROSITE" id="PS51781">
    <property type="entry name" value="SH3B"/>
    <property type="match status" value="1"/>
</dbReference>
<sequence>MMRRSRKVVLAALMVGCMAAIVTGCKDKGEGTASVSAAEPQKYVSKDENMVIYLPDDTWSTDEESNDLHIFTSVDGLIMISHTANAGEEMFPEEEKDLEKILDAEGYISEGYEVEEFEKNQISSMKSYKAVIRYTDKKSTYTYGVLYGTILGDDVYLASAMVLSDDQQTLEGIKKSVYGFEWTPDEVLQPEETKAADDEIVTPEVTSFPTPEATPELTPEATPEPTPEATPEPTPEATPEPTPEATPEPAPVAPEDVTSLNRDGVCSSPAYVRSGPNTASSILGSLEQGDTVTITGEIRNWYQISYQGSTAYICKDYMQ</sequence>
<evidence type="ECO:0000256" key="2">
    <source>
        <dbReference type="SAM" id="SignalP"/>
    </source>
</evidence>
<evidence type="ECO:0000259" key="3">
    <source>
        <dbReference type="PROSITE" id="PS51781"/>
    </source>
</evidence>